<accession>A0A239KRA2</accession>
<organism evidence="1 2">
    <name type="scientific">Antarctobacter heliothermus</name>
    <dbReference type="NCBI Taxonomy" id="74033"/>
    <lineage>
        <taxon>Bacteria</taxon>
        <taxon>Pseudomonadati</taxon>
        <taxon>Pseudomonadota</taxon>
        <taxon>Alphaproteobacteria</taxon>
        <taxon>Rhodobacterales</taxon>
        <taxon>Roseobacteraceae</taxon>
        <taxon>Antarctobacter</taxon>
    </lineage>
</organism>
<protein>
    <recommendedName>
        <fullName evidence="3">DUF1127 domain-containing protein</fullName>
    </recommendedName>
</protein>
<gene>
    <name evidence="1" type="ORF">SAMN04488078_106820</name>
</gene>
<proteinExistence type="predicted"/>
<dbReference type="OrthoDB" id="7867799at2"/>
<dbReference type="EMBL" id="FZON01000068">
    <property type="protein sequence ID" value="SNT19734.1"/>
    <property type="molecule type" value="Genomic_DNA"/>
</dbReference>
<name>A0A239KRA2_9RHOB</name>
<evidence type="ECO:0008006" key="3">
    <source>
        <dbReference type="Google" id="ProtNLM"/>
    </source>
</evidence>
<reference evidence="1 2" key="1">
    <citation type="submission" date="2017-06" db="EMBL/GenBank/DDBJ databases">
        <authorList>
            <person name="Kim H.J."/>
            <person name="Triplett B.A."/>
        </authorList>
    </citation>
    <scope>NUCLEOTIDE SEQUENCE [LARGE SCALE GENOMIC DNA]</scope>
    <source>
        <strain evidence="1 2">DSM 11445</strain>
    </source>
</reference>
<evidence type="ECO:0000313" key="1">
    <source>
        <dbReference type="EMBL" id="SNT19734.1"/>
    </source>
</evidence>
<sequence>MADIHTSVAPRGNIFAGFFRSVFNTLVMIAESDHRMKAIERLTAMSDDELAQRGLKRTDIVRHVFRDSLYV</sequence>
<dbReference type="RefSeq" id="WP_089280047.1">
    <property type="nucleotide sequence ID" value="NZ_FZON01000068.1"/>
</dbReference>
<dbReference type="AlphaFoldDB" id="A0A239KRA2"/>
<dbReference type="Proteomes" id="UP000198440">
    <property type="component" value="Unassembled WGS sequence"/>
</dbReference>
<evidence type="ECO:0000313" key="2">
    <source>
        <dbReference type="Proteomes" id="UP000198440"/>
    </source>
</evidence>